<dbReference type="AlphaFoldDB" id="A0A656HCB1"/>
<dbReference type="HAMAP" id="MF_00536">
    <property type="entry name" value="PdxA"/>
    <property type="match status" value="1"/>
</dbReference>
<proteinExistence type="inferred from homology"/>
<dbReference type="RefSeq" id="WP_002706760.1">
    <property type="nucleotide sequence ID" value="NZ_JH651384.1"/>
</dbReference>
<evidence type="ECO:0000256" key="5">
    <source>
        <dbReference type="ARBA" id="ARBA00022857"/>
    </source>
</evidence>
<dbReference type="Pfam" id="PF04166">
    <property type="entry name" value="PdxA"/>
    <property type="match status" value="1"/>
</dbReference>
<dbReference type="Proteomes" id="UP000005317">
    <property type="component" value="Unassembled WGS sequence"/>
</dbReference>
<evidence type="ECO:0000313" key="12">
    <source>
        <dbReference type="Proteomes" id="UP000005317"/>
    </source>
</evidence>
<dbReference type="PANTHER" id="PTHR30004:SF5">
    <property type="entry name" value="4-HYDROXYTHREONINE-4-PHOSPHATE DEHYDROGENASE"/>
    <property type="match status" value="1"/>
</dbReference>
<comment type="subcellular location">
    <subcellularLocation>
        <location evidence="10">Cytoplasm</location>
    </subcellularLocation>
</comment>
<comment type="miscellaneous">
    <text evidence="10">The active site is located at the dimer interface.</text>
</comment>
<evidence type="ECO:0000313" key="11">
    <source>
        <dbReference type="EMBL" id="EIJ32809.1"/>
    </source>
</evidence>
<dbReference type="GO" id="GO:0050570">
    <property type="term" value="F:4-hydroxythreonine-4-phosphate dehydrogenase activity"/>
    <property type="evidence" value="ECO:0007669"/>
    <property type="project" value="UniProtKB-UniRule"/>
</dbReference>
<feature type="binding site" evidence="10">
    <location>
        <position position="275"/>
    </location>
    <ligand>
        <name>substrate</name>
    </ligand>
</feature>
<keyword evidence="6 10" id="KW-0560">Oxidoreductase</keyword>
<protein>
    <recommendedName>
        <fullName evidence="10">4-hydroxythreonine-4-phosphate dehydrogenase</fullName>
        <ecNumber evidence="10">1.1.1.262</ecNumber>
    </recommendedName>
    <alternativeName>
        <fullName evidence="10">4-(phosphohydroxy)-L-threonine dehydrogenase</fullName>
    </alternativeName>
</protein>
<evidence type="ECO:0000256" key="10">
    <source>
        <dbReference type="HAMAP-Rule" id="MF_00536"/>
    </source>
</evidence>
<keyword evidence="4 10" id="KW-0460">Magnesium</keyword>
<keyword evidence="1 10" id="KW-0963">Cytoplasm</keyword>
<dbReference type="UniPathway" id="UPA00244">
    <property type="reaction ID" value="UER00312"/>
</dbReference>
<comment type="function">
    <text evidence="10">Catalyzes the NAD(P)-dependent oxidation of 4-(phosphooxy)-L-threonine (HTP) into 2-amino-3-oxo-4-(phosphooxy)butyric acid which spontaneously decarboxylates to form 3-amino-2-oxopropyl phosphate (AHAP).</text>
</comment>
<accession>A0A656HCB1</accession>
<feature type="binding site" evidence="10">
    <location>
        <position position="137"/>
    </location>
    <ligand>
        <name>substrate</name>
    </ligand>
</feature>
<dbReference type="EMBL" id="JH651384">
    <property type="protein sequence ID" value="EIJ32809.1"/>
    <property type="molecule type" value="Genomic_DNA"/>
</dbReference>
<comment type="pathway">
    <text evidence="10">Cofactor biosynthesis; pyridoxine 5'-phosphate biosynthesis; pyridoxine 5'-phosphate from D-erythrose 4-phosphate: step 4/5.</text>
</comment>
<dbReference type="Gene3D" id="3.40.718.10">
    <property type="entry name" value="Isopropylmalate Dehydrogenase"/>
    <property type="match status" value="1"/>
</dbReference>
<keyword evidence="7 10" id="KW-0520">NAD</keyword>
<organism evidence="11 12">
    <name type="scientific">Thiothrix nivea (strain ATCC 35100 / DSM 5205 / JP2)</name>
    <dbReference type="NCBI Taxonomy" id="870187"/>
    <lineage>
        <taxon>Bacteria</taxon>
        <taxon>Pseudomonadati</taxon>
        <taxon>Pseudomonadota</taxon>
        <taxon>Gammaproteobacteria</taxon>
        <taxon>Thiotrichales</taxon>
        <taxon>Thiotrichaceae</taxon>
        <taxon>Thiothrix</taxon>
    </lineage>
</organism>
<dbReference type="OrthoDB" id="9801783at2"/>
<dbReference type="InterPro" id="IPR037510">
    <property type="entry name" value="PdxA"/>
</dbReference>
<comment type="cofactor">
    <cofactor evidence="10">
        <name>Zn(2+)</name>
        <dbReference type="ChEBI" id="CHEBI:29105"/>
    </cofactor>
    <cofactor evidence="10">
        <name>Mg(2+)</name>
        <dbReference type="ChEBI" id="CHEBI:18420"/>
    </cofactor>
    <cofactor evidence="10">
        <name>Co(2+)</name>
        <dbReference type="ChEBI" id="CHEBI:48828"/>
    </cofactor>
    <text evidence="10">Binds 1 divalent metal cation per subunit. Can use ions such as Zn(2+), Mg(2+) or Co(2+).</text>
</comment>
<gene>
    <name evidence="10" type="primary">pdxA</name>
    <name evidence="11" type="ORF">Thini_0143</name>
</gene>
<evidence type="ECO:0000256" key="2">
    <source>
        <dbReference type="ARBA" id="ARBA00022723"/>
    </source>
</evidence>
<dbReference type="GO" id="GO:0008615">
    <property type="term" value="P:pyridoxine biosynthetic process"/>
    <property type="evidence" value="ECO:0007669"/>
    <property type="project" value="UniProtKB-UniRule"/>
</dbReference>
<evidence type="ECO:0000256" key="6">
    <source>
        <dbReference type="ARBA" id="ARBA00023002"/>
    </source>
</evidence>
<keyword evidence="12" id="KW-1185">Reference proteome</keyword>
<dbReference type="EC" id="1.1.1.262" evidence="10"/>
<evidence type="ECO:0000256" key="7">
    <source>
        <dbReference type="ARBA" id="ARBA00023027"/>
    </source>
</evidence>
<reference evidence="12" key="1">
    <citation type="journal article" date="2011" name="Stand. Genomic Sci.">
        <title>Genome sequence of the filamentous, gliding Thiothrix nivea neotype strain (JP2(T)).</title>
        <authorList>
            <person name="Lapidus A."/>
            <person name="Nolan M."/>
            <person name="Lucas S."/>
            <person name="Glavina Del Rio T."/>
            <person name="Tice H."/>
            <person name="Cheng J.F."/>
            <person name="Tapia R."/>
            <person name="Han C."/>
            <person name="Goodwin L."/>
            <person name="Pitluck S."/>
            <person name="Liolios K."/>
            <person name="Pagani I."/>
            <person name="Ivanova N."/>
            <person name="Huntemann M."/>
            <person name="Mavromatis K."/>
            <person name="Mikhailova N."/>
            <person name="Pati A."/>
            <person name="Chen A."/>
            <person name="Palaniappan K."/>
            <person name="Land M."/>
            <person name="Brambilla E.M."/>
            <person name="Rohde M."/>
            <person name="Abt B."/>
            <person name="Verbarg S."/>
            <person name="Goker M."/>
            <person name="Bristow J."/>
            <person name="Eisen J.A."/>
            <person name="Markowitz V."/>
            <person name="Hugenholtz P."/>
            <person name="Kyrpides N.C."/>
            <person name="Klenk H.P."/>
            <person name="Woyke T."/>
        </authorList>
    </citation>
    <scope>NUCLEOTIDE SEQUENCE [LARGE SCALE GENOMIC DNA]</scope>
    <source>
        <strain evidence="12">ATCC 35100 / DSM 5205 / JP2</strain>
    </source>
</reference>
<evidence type="ECO:0000256" key="8">
    <source>
        <dbReference type="ARBA" id="ARBA00023096"/>
    </source>
</evidence>
<feature type="binding site" evidence="10">
    <location>
        <position position="212"/>
    </location>
    <ligand>
        <name>a divalent metal cation</name>
        <dbReference type="ChEBI" id="CHEBI:60240"/>
        <note>ligand shared between dimeric partners</note>
    </ligand>
</feature>
<dbReference type="GO" id="GO:0051287">
    <property type="term" value="F:NAD binding"/>
    <property type="evidence" value="ECO:0007669"/>
    <property type="project" value="InterPro"/>
</dbReference>
<evidence type="ECO:0000256" key="1">
    <source>
        <dbReference type="ARBA" id="ARBA00022490"/>
    </source>
</evidence>
<evidence type="ECO:0000256" key="3">
    <source>
        <dbReference type="ARBA" id="ARBA00022833"/>
    </source>
</evidence>
<keyword evidence="9 10" id="KW-0170">Cobalt</keyword>
<feature type="binding site" evidence="10">
    <location>
        <position position="138"/>
    </location>
    <ligand>
        <name>substrate</name>
    </ligand>
</feature>
<evidence type="ECO:0000256" key="9">
    <source>
        <dbReference type="ARBA" id="ARBA00023285"/>
    </source>
</evidence>
<dbReference type="GO" id="GO:0005737">
    <property type="term" value="C:cytoplasm"/>
    <property type="evidence" value="ECO:0007669"/>
    <property type="project" value="UniProtKB-SubCell"/>
</dbReference>
<keyword evidence="3 10" id="KW-0862">Zinc</keyword>
<dbReference type="InterPro" id="IPR005255">
    <property type="entry name" value="PdxA_fam"/>
</dbReference>
<feature type="binding site" evidence="10">
    <location>
        <position position="293"/>
    </location>
    <ligand>
        <name>substrate</name>
    </ligand>
</feature>
<dbReference type="GO" id="GO:0050897">
    <property type="term" value="F:cobalt ion binding"/>
    <property type="evidence" value="ECO:0007669"/>
    <property type="project" value="UniProtKB-UniRule"/>
</dbReference>
<keyword evidence="2 10" id="KW-0479">Metal-binding</keyword>
<feature type="binding site" evidence="10">
    <location>
        <position position="167"/>
    </location>
    <ligand>
        <name>a divalent metal cation</name>
        <dbReference type="ChEBI" id="CHEBI:60240"/>
        <note>ligand shared between dimeric partners</note>
    </ligand>
</feature>
<name>A0A656HCB1_THINJ</name>
<dbReference type="PANTHER" id="PTHR30004">
    <property type="entry name" value="4-HYDROXYTHREONINE-4-PHOSPHATE DEHYDROGENASE"/>
    <property type="match status" value="1"/>
</dbReference>
<feature type="binding site" evidence="10">
    <location>
        <position position="284"/>
    </location>
    <ligand>
        <name>substrate</name>
    </ligand>
</feature>
<feature type="binding site" evidence="10">
    <location>
        <position position="267"/>
    </location>
    <ligand>
        <name>a divalent metal cation</name>
        <dbReference type="ChEBI" id="CHEBI:60240"/>
        <note>ligand shared between dimeric partners</note>
    </ligand>
</feature>
<evidence type="ECO:0000256" key="4">
    <source>
        <dbReference type="ARBA" id="ARBA00022842"/>
    </source>
</evidence>
<keyword evidence="8 10" id="KW-0664">Pyridoxine biosynthesis</keyword>
<sequence>MAQRPRLAITVGEPAGIGPDIILMLLQQQQWPTDLVIIADPAVMQERARQLGINVRLRPYSPEEPQTPCAAGECFILPIACAEPVEAGVLNPANAGYVLQTLRRATAGCLSGEFAAMVTAPLHKGIINEAGIPFTGHTEFLAELTGTPLPVMMLAADKLRVALATTHVPLSRVSSLITQALLTQVLNILRHDLQAKFAIPEPHILVCGLNPHAGEGGHLGTEELDVIIPTLQRLQQQGMHLTGPLPADTLFTPRNLQGADAVLAMYHDQGLPVLKHAGFGKAINITLGLPVIRTSVDHGTALELAGTGKAETGSLREAIDLAVNLSGKRT</sequence>
<dbReference type="NCBIfam" id="TIGR00557">
    <property type="entry name" value="pdxA"/>
    <property type="match status" value="1"/>
</dbReference>
<comment type="catalytic activity">
    <reaction evidence="10">
        <text>4-(phosphooxy)-L-threonine + NAD(+) = 3-amino-2-oxopropyl phosphate + CO2 + NADH</text>
        <dbReference type="Rhea" id="RHEA:32275"/>
        <dbReference type="ChEBI" id="CHEBI:16526"/>
        <dbReference type="ChEBI" id="CHEBI:57279"/>
        <dbReference type="ChEBI" id="CHEBI:57540"/>
        <dbReference type="ChEBI" id="CHEBI:57945"/>
        <dbReference type="ChEBI" id="CHEBI:58452"/>
        <dbReference type="EC" id="1.1.1.262"/>
    </reaction>
</comment>
<dbReference type="GO" id="GO:0042823">
    <property type="term" value="P:pyridoxal phosphate biosynthetic process"/>
    <property type="evidence" value="ECO:0007669"/>
    <property type="project" value="UniProtKB-UniRule"/>
</dbReference>
<comment type="similarity">
    <text evidence="10">Belongs to the PdxA family.</text>
</comment>
<dbReference type="SUPFAM" id="SSF53659">
    <property type="entry name" value="Isocitrate/Isopropylmalate dehydrogenase-like"/>
    <property type="match status" value="1"/>
</dbReference>
<dbReference type="GO" id="GO:0008270">
    <property type="term" value="F:zinc ion binding"/>
    <property type="evidence" value="ECO:0007669"/>
    <property type="project" value="UniProtKB-UniRule"/>
</dbReference>
<dbReference type="GO" id="GO:0000287">
    <property type="term" value="F:magnesium ion binding"/>
    <property type="evidence" value="ECO:0007669"/>
    <property type="project" value="UniProtKB-UniRule"/>
</dbReference>
<keyword evidence="5 10" id="KW-0521">NADP</keyword>
<comment type="subunit">
    <text evidence="10">Homodimer.</text>
</comment>